<feature type="domain" description="Phage tail fibre protein N-terminal" evidence="1">
    <location>
        <begin position="8"/>
        <end position="147"/>
    </location>
</feature>
<evidence type="ECO:0000259" key="1">
    <source>
        <dbReference type="Pfam" id="PF12571"/>
    </source>
</evidence>
<sequence>MSFSGGLFLTNAGRIALSKIQADSSKSLNFSKFAFGDGQLNGSLEIERTALINQKDTQPITRLRVNGDNTVTVGTKRPGNAVGGYYLREIGIFATDPDNNNAEILYGYANAGDDAQYLPTAESAEIVEKTVNVIISITNGTVVTATVSTGTAVTPEEFAAHVDDTDNPHEVSAQQVGAALENHTHGNITNDGKIGTLANKAVYTGAGGALQAGTLPVAAGGTGGTTAAAARAGIGAQAARLTFTSKSVATSAWLPNATYTDFPYRAAVSCDGVDAAMFAEVVFSPTDATSGNYAPICTTASGVVYLYAKEEPDADLTIPAIIVWG</sequence>
<reference evidence="2" key="1">
    <citation type="journal article" date="2021" name="Proc. Natl. Acad. Sci. U.S.A.">
        <title>A Catalog of Tens of Thousands of Viruses from Human Metagenomes Reveals Hidden Associations with Chronic Diseases.</title>
        <authorList>
            <person name="Tisza M.J."/>
            <person name="Buck C.B."/>
        </authorList>
    </citation>
    <scope>NUCLEOTIDE SEQUENCE</scope>
    <source>
        <strain evidence="2">Ct3lF2</strain>
    </source>
</reference>
<dbReference type="InterPro" id="IPR022225">
    <property type="entry name" value="Phage_tail_fibre_N"/>
</dbReference>
<name>A0A8S5PQ90_9CAUD</name>
<proteinExistence type="predicted"/>
<dbReference type="Pfam" id="PF12571">
    <property type="entry name" value="Phage_tail_fib"/>
    <property type="match status" value="1"/>
</dbReference>
<accession>A0A8S5PQ90</accession>
<dbReference type="EMBL" id="BK015473">
    <property type="protein sequence ID" value="DAE08693.1"/>
    <property type="molecule type" value="Genomic_DNA"/>
</dbReference>
<organism evidence="2">
    <name type="scientific">Siphoviridae sp. ct3lF2</name>
    <dbReference type="NCBI Taxonomy" id="2825324"/>
    <lineage>
        <taxon>Viruses</taxon>
        <taxon>Duplodnaviria</taxon>
        <taxon>Heunggongvirae</taxon>
        <taxon>Uroviricota</taxon>
        <taxon>Caudoviricetes</taxon>
    </lineage>
</organism>
<evidence type="ECO:0000313" key="2">
    <source>
        <dbReference type="EMBL" id="DAE08693.1"/>
    </source>
</evidence>
<protein>
    <submittedName>
        <fullName evidence="2">Tail-collar fiber protein</fullName>
    </submittedName>
</protein>